<comment type="subunit">
    <text evidence="4 8">Homododecamer.</text>
</comment>
<dbReference type="Proteomes" id="UP001501536">
    <property type="component" value="Unassembled WGS sequence"/>
</dbReference>
<dbReference type="SUPFAM" id="SSF52304">
    <property type="entry name" value="Type II 3-dehydroquinate dehydratase"/>
    <property type="match status" value="1"/>
</dbReference>
<dbReference type="InterPro" id="IPR018509">
    <property type="entry name" value="DHquinase_II_CS"/>
</dbReference>
<feature type="region of interest" description="Disordered" evidence="9">
    <location>
        <begin position="198"/>
        <end position="219"/>
    </location>
</feature>
<dbReference type="Pfam" id="PF01220">
    <property type="entry name" value="DHquinase_II"/>
    <property type="match status" value="1"/>
</dbReference>
<feature type="compositionally biased region" description="Basic and acidic residues" evidence="9">
    <location>
        <begin position="1"/>
        <end position="14"/>
    </location>
</feature>
<dbReference type="Gene3D" id="3.40.50.9100">
    <property type="entry name" value="Dehydroquinase, class II"/>
    <property type="match status" value="1"/>
</dbReference>
<dbReference type="PANTHER" id="PTHR21272">
    <property type="entry name" value="CATABOLIC 3-DEHYDROQUINASE"/>
    <property type="match status" value="1"/>
</dbReference>
<dbReference type="NCBIfam" id="NF003806">
    <property type="entry name" value="PRK05395.1-3"/>
    <property type="match status" value="1"/>
</dbReference>
<feature type="binding site" evidence="8">
    <location>
        <position position="125"/>
    </location>
    <ligand>
        <name>substrate</name>
    </ligand>
</feature>
<feature type="active site" description="Proton acceptor" evidence="8">
    <location>
        <position position="74"/>
    </location>
</feature>
<comment type="pathway">
    <text evidence="2 8">Metabolic intermediate biosynthesis; chorismate biosynthesis; chorismate from D-erythrose 4-phosphate and phosphoenolpyruvate: step 3/7.</text>
</comment>
<reference evidence="11" key="1">
    <citation type="journal article" date="2019" name="Int. J. Syst. Evol. Microbiol.">
        <title>The Global Catalogue of Microorganisms (GCM) 10K type strain sequencing project: providing services to taxonomists for standard genome sequencing and annotation.</title>
        <authorList>
            <consortium name="The Broad Institute Genomics Platform"/>
            <consortium name="The Broad Institute Genome Sequencing Center for Infectious Disease"/>
            <person name="Wu L."/>
            <person name="Ma J."/>
        </authorList>
    </citation>
    <scope>NUCLEOTIDE SEQUENCE [LARGE SCALE GENOMIC DNA]</scope>
    <source>
        <strain evidence="11">JCM 16961</strain>
    </source>
</reference>
<feature type="binding site" evidence="8">
    <location>
        <begin position="152"/>
        <end position="153"/>
    </location>
    <ligand>
        <name>substrate</name>
    </ligand>
</feature>
<proteinExistence type="inferred from homology"/>
<evidence type="ECO:0000313" key="10">
    <source>
        <dbReference type="EMBL" id="GAA3703481.1"/>
    </source>
</evidence>
<comment type="caution">
    <text evidence="10">The sequence shown here is derived from an EMBL/GenBank/DDBJ whole genome shotgun (WGS) entry which is preliminary data.</text>
</comment>
<evidence type="ECO:0000256" key="2">
    <source>
        <dbReference type="ARBA" id="ARBA00004902"/>
    </source>
</evidence>
<keyword evidence="11" id="KW-1185">Reference proteome</keyword>
<comment type="similarity">
    <text evidence="3 8">Belongs to the type-II 3-dehydroquinase family.</text>
</comment>
<evidence type="ECO:0000313" key="11">
    <source>
        <dbReference type="Proteomes" id="UP001501536"/>
    </source>
</evidence>
<name>A0ABP7DFI7_9MICC</name>
<dbReference type="NCBIfam" id="TIGR01088">
    <property type="entry name" value="aroQ"/>
    <property type="match status" value="1"/>
</dbReference>
<keyword evidence="6 8" id="KW-0057">Aromatic amino acid biosynthesis</keyword>
<evidence type="ECO:0000256" key="7">
    <source>
        <dbReference type="ARBA" id="ARBA00023239"/>
    </source>
</evidence>
<comment type="catalytic activity">
    <reaction evidence="1 8">
        <text>3-dehydroquinate = 3-dehydroshikimate + H2O</text>
        <dbReference type="Rhea" id="RHEA:21096"/>
        <dbReference type="ChEBI" id="CHEBI:15377"/>
        <dbReference type="ChEBI" id="CHEBI:16630"/>
        <dbReference type="ChEBI" id="CHEBI:32364"/>
        <dbReference type="EC" id="4.2.1.10"/>
    </reaction>
</comment>
<dbReference type="NCBIfam" id="NF003807">
    <property type="entry name" value="PRK05395.1-4"/>
    <property type="match status" value="1"/>
</dbReference>
<feature type="binding site" evidence="8">
    <location>
        <position position="131"/>
    </location>
    <ligand>
        <name>substrate</name>
    </ligand>
</feature>
<dbReference type="InterPro" id="IPR036441">
    <property type="entry name" value="DHquinase_II_sf"/>
</dbReference>
<dbReference type="CDD" id="cd00466">
    <property type="entry name" value="DHQase_II"/>
    <property type="match status" value="1"/>
</dbReference>
<dbReference type="NCBIfam" id="NF003805">
    <property type="entry name" value="PRK05395.1-2"/>
    <property type="match status" value="1"/>
</dbReference>
<evidence type="ECO:0000256" key="4">
    <source>
        <dbReference type="ARBA" id="ARBA00011193"/>
    </source>
</evidence>
<dbReference type="HAMAP" id="MF_00169">
    <property type="entry name" value="AroQ"/>
    <property type="match status" value="1"/>
</dbReference>
<gene>
    <name evidence="8" type="primary">aroQ</name>
    <name evidence="10" type="ORF">GCM10022377_16410</name>
</gene>
<organism evidence="10 11">
    <name type="scientific">Zhihengliuella alba</name>
    <dbReference type="NCBI Taxonomy" id="547018"/>
    <lineage>
        <taxon>Bacteria</taxon>
        <taxon>Bacillati</taxon>
        <taxon>Actinomycetota</taxon>
        <taxon>Actinomycetes</taxon>
        <taxon>Micrococcales</taxon>
        <taxon>Micrococcaceae</taxon>
        <taxon>Zhihengliuella</taxon>
    </lineage>
</organism>
<keyword evidence="8" id="KW-0028">Amino-acid biosynthesis</keyword>
<accession>A0ABP7DFI7</accession>
<comment type="function">
    <text evidence="8">Catalyzes a trans-dehydration via an enolate intermediate.</text>
</comment>
<feature type="region of interest" description="Disordered" evidence="9">
    <location>
        <begin position="1"/>
        <end position="33"/>
    </location>
</feature>
<dbReference type="PANTHER" id="PTHR21272:SF3">
    <property type="entry name" value="CATABOLIC 3-DEHYDROQUINASE"/>
    <property type="match status" value="1"/>
</dbReference>
<feature type="binding site" evidence="8">
    <location>
        <position position="162"/>
    </location>
    <ligand>
        <name>substrate</name>
    </ligand>
</feature>
<sequence length="219" mass="23324">MQQARARETVRRAQEPVGRARASVGRAATAPRDVTLSDEPRRSVCLYGPMRALKILILNGPNLNLLGTREPAVYGHQTLQDVESLCREEAARHGLQVEFVQSNHEGDLIDALHRARLEADGVVFNPGAYTHTSIALADAVSGIERPVIEVHLSNVHAREAFRHHSFISPVAASVIIGAGVNGYRLGISQLAHLLESAASGSAPGPGSTDGHGGSDERSA</sequence>
<feature type="active site" description="Proton donor" evidence="8">
    <location>
        <position position="151"/>
    </location>
</feature>
<feature type="compositionally biased region" description="Low complexity" evidence="9">
    <location>
        <begin position="17"/>
        <end position="30"/>
    </location>
</feature>
<evidence type="ECO:0000256" key="3">
    <source>
        <dbReference type="ARBA" id="ARBA00011037"/>
    </source>
</evidence>
<dbReference type="EC" id="4.2.1.10" evidence="5 8"/>
<feature type="site" description="Transition state stabilizer" evidence="8">
    <location>
        <position position="69"/>
    </location>
</feature>
<evidence type="ECO:0000256" key="1">
    <source>
        <dbReference type="ARBA" id="ARBA00001864"/>
    </source>
</evidence>
<evidence type="ECO:0000256" key="9">
    <source>
        <dbReference type="SAM" id="MobiDB-lite"/>
    </source>
</evidence>
<keyword evidence="7 8" id="KW-0456">Lyase</keyword>
<evidence type="ECO:0000256" key="6">
    <source>
        <dbReference type="ARBA" id="ARBA00023141"/>
    </source>
</evidence>
<dbReference type="EMBL" id="BAABCJ010000002">
    <property type="protein sequence ID" value="GAA3703481.1"/>
    <property type="molecule type" value="Genomic_DNA"/>
</dbReference>
<dbReference type="PROSITE" id="PS01029">
    <property type="entry name" value="DEHYDROQUINASE_II"/>
    <property type="match status" value="1"/>
</dbReference>
<protein>
    <recommendedName>
        <fullName evidence="5 8">3-dehydroquinate dehydratase</fullName>
        <shortName evidence="8">3-dehydroquinase</shortName>
        <ecNumber evidence="5 8">4.2.1.10</ecNumber>
    </recommendedName>
    <alternativeName>
        <fullName evidence="8">Type II DHQase</fullName>
    </alternativeName>
</protein>
<dbReference type="InterPro" id="IPR001874">
    <property type="entry name" value="DHquinase_II"/>
</dbReference>
<evidence type="ECO:0000256" key="5">
    <source>
        <dbReference type="ARBA" id="ARBA00012060"/>
    </source>
</evidence>
<feature type="binding site" evidence="8">
    <location>
        <position position="138"/>
    </location>
    <ligand>
        <name>substrate</name>
    </ligand>
</feature>
<evidence type="ECO:0000256" key="8">
    <source>
        <dbReference type="HAMAP-Rule" id="MF_00169"/>
    </source>
</evidence>